<evidence type="ECO:0000313" key="2">
    <source>
        <dbReference type="Proteomes" id="UP000325579"/>
    </source>
</evidence>
<evidence type="ECO:0000313" key="1">
    <source>
        <dbReference type="EMBL" id="KAE8408382.1"/>
    </source>
</evidence>
<dbReference type="Proteomes" id="UP000325579">
    <property type="component" value="Unassembled WGS sequence"/>
</dbReference>
<dbReference type="GeneID" id="43664039"/>
<name>A0A5N7DPK6_9EURO</name>
<keyword evidence="2" id="KW-1185">Reference proteome</keyword>
<sequence length="100" mass="10878">MALSLRRVLPSWRLKACYYPRYPTSGKPFLYLFKLSSFCIVNALASGLLNSTPIPPISEGTSAGSFGGGKAGYTLCARVNTRASHTHNVEEKGRSIKNPE</sequence>
<dbReference type="RefSeq" id="XP_031945701.1">
    <property type="nucleotide sequence ID" value="XM_032079348.1"/>
</dbReference>
<organism evidence="1 2">
    <name type="scientific">Aspergillus pseudonomiae</name>
    <dbReference type="NCBI Taxonomy" id="1506151"/>
    <lineage>
        <taxon>Eukaryota</taxon>
        <taxon>Fungi</taxon>
        <taxon>Dikarya</taxon>
        <taxon>Ascomycota</taxon>
        <taxon>Pezizomycotina</taxon>
        <taxon>Eurotiomycetes</taxon>
        <taxon>Eurotiomycetidae</taxon>
        <taxon>Eurotiales</taxon>
        <taxon>Aspergillaceae</taxon>
        <taxon>Aspergillus</taxon>
        <taxon>Aspergillus subgen. Circumdati</taxon>
    </lineage>
</organism>
<proteinExistence type="predicted"/>
<dbReference type="EMBL" id="ML736743">
    <property type="protein sequence ID" value="KAE8408382.1"/>
    <property type="molecule type" value="Genomic_DNA"/>
</dbReference>
<accession>A0A5N7DPK6</accession>
<dbReference type="AlphaFoldDB" id="A0A5N7DPK6"/>
<reference evidence="1 2" key="1">
    <citation type="submission" date="2019-04" db="EMBL/GenBank/DDBJ databases">
        <authorList>
            <consortium name="DOE Joint Genome Institute"/>
            <person name="Mondo S."/>
            <person name="Kjaerbolling I."/>
            <person name="Vesth T."/>
            <person name="Frisvad J.C."/>
            <person name="Nybo J.L."/>
            <person name="Theobald S."/>
            <person name="Kildgaard S."/>
            <person name="Isbrandt T."/>
            <person name="Kuo A."/>
            <person name="Sato A."/>
            <person name="Lyhne E.K."/>
            <person name="Kogle M.E."/>
            <person name="Wiebenga A."/>
            <person name="Kun R.S."/>
            <person name="Lubbers R.J."/>
            <person name="Makela M.R."/>
            <person name="Barry K."/>
            <person name="Chovatia M."/>
            <person name="Clum A."/>
            <person name="Daum C."/>
            <person name="Haridas S."/>
            <person name="He G."/>
            <person name="LaButti K."/>
            <person name="Lipzen A."/>
            <person name="Riley R."/>
            <person name="Salamov A."/>
            <person name="Simmons B.A."/>
            <person name="Magnuson J.K."/>
            <person name="Henrissat B."/>
            <person name="Mortensen U.H."/>
            <person name="Larsen T.O."/>
            <person name="Devries R.P."/>
            <person name="Grigoriev I.V."/>
            <person name="Machida M."/>
            <person name="Baker S.E."/>
            <person name="Andersen M.R."/>
            <person name="Cantor M.N."/>
            <person name="Hua S.X."/>
        </authorList>
    </citation>
    <scope>NUCLEOTIDE SEQUENCE [LARGE SCALE GENOMIC DNA]</scope>
    <source>
        <strain evidence="1 2">CBS 119388</strain>
    </source>
</reference>
<gene>
    <name evidence="1" type="ORF">BDV37DRAFT_171962</name>
</gene>
<protein>
    <submittedName>
        <fullName evidence="1">Uncharacterized protein</fullName>
    </submittedName>
</protein>